<proteinExistence type="predicted"/>
<dbReference type="RefSeq" id="WP_139927102.1">
    <property type="nucleotide sequence ID" value="NZ_CP040915.1"/>
</dbReference>
<organism evidence="2 3">
    <name type="scientific">Georgenia yuyongxinii</name>
    <dbReference type="NCBI Taxonomy" id="2589797"/>
    <lineage>
        <taxon>Bacteria</taxon>
        <taxon>Bacillati</taxon>
        <taxon>Actinomycetota</taxon>
        <taxon>Actinomycetes</taxon>
        <taxon>Micrococcales</taxon>
        <taxon>Bogoriellaceae</taxon>
        <taxon>Georgenia</taxon>
    </lineage>
</organism>
<accession>A0A5B8C0V4</accession>
<dbReference type="Proteomes" id="UP000314616">
    <property type="component" value="Chromosome"/>
</dbReference>
<dbReference type="KEGG" id="gyu:FE374_02570"/>
<protein>
    <submittedName>
        <fullName evidence="2">Uncharacterized protein</fullName>
    </submittedName>
</protein>
<dbReference type="EMBL" id="CP040915">
    <property type="protein sequence ID" value="QDC23660.1"/>
    <property type="molecule type" value="Genomic_DNA"/>
</dbReference>
<name>A0A5B8C0V4_9MICO</name>
<reference evidence="2 3" key="1">
    <citation type="submission" date="2019-05" db="EMBL/GenBank/DDBJ databases">
        <title>Georgenia *** sp. nov., and Georgenia *** sp. nov., isolated from the intestinal contents of plateau pika (Ochotona curzoniae) in the Qinghai-Tibet plateau of China.</title>
        <authorList>
            <person name="Tian Z."/>
        </authorList>
    </citation>
    <scope>NUCLEOTIDE SEQUENCE [LARGE SCALE GENOMIC DNA]</scope>
    <source>
        <strain evidence="2 3">Z443</strain>
    </source>
</reference>
<feature type="compositionally biased region" description="Gly residues" evidence="1">
    <location>
        <begin position="52"/>
        <end position="71"/>
    </location>
</feature>
<evidence type="ECO:0000256" key="1">
    <source>
        <dbReference type="SAM" id="MobiDB-lite"/>
    </source>
</evidence>
<feature type="region of interest" description="Disordered" evidence="1">
    <location>
        <begin position="96"/>
        <end position="145"/>
    </location>
</feature>
<dbReference type="AlphaFoldDB" id="A0A5B8C0V4"/>
<sequence length="393" mass="39679">MSDTQLLLDGPELDPLIERARDLGGRVVKAERVRRMFGKARFEVTVQVPGLSDGGAAPGGPGRTGAAGAAGAGPVSAPAGLAALLAAADSGDGVGAPTWTPLGAPTLDSATRDRAAQQGGARESAPAAGRPGTADDRPGPATGRPGMAVAAAFTAMDGGPTGGQEVVGPGALTRAEMAAPALLRDLGVPAPLVPPAVADPLAGLLALAARLPRPVAPALRPGNVVAVVGQPDEVLETCAQMLVRLREHPYQLVLVGEEAAMPGTGTRLTSPRRAARLRSEHADKVLVIAVGAGTSKSERRVAEGVLGALAPDQVWAALDARLSPGELAQQLQDLPVGRVDAVAGQRAWQAARPGTLLDLGLPVGWLDGLAATPTVWAAVLDEARTKPAFPVLR</sequence>
<feature type="region of interest" description="Disordered" evidence="1">
    <location>
        <begin position="49"/>
        <end position="73"/>
    </location>
</feature>
<evidence type="ECO:0000313" key="2">
    <source>
        <dbReference type="EMBL" id="QDC23660.1"/>
    </source>
</evidence>
<dbReference type="OrthoDB" id="3700292at2"/>
<evidence type="ECO:0000313" key="3">
    <source>
        <dbReference type="Proteomes" id="UP000314616"/>
    </source>
</evidence>
<gene>
    <name evidence="2" type="ORF">FE374_02570</name>
</gene>